<feature type="region of interest" description="Disordered" evidence="1">
    <location>
        <begin position="476"/>
        <end position="504"/>
    </location>
</feature>
<evidence type="ECO:0000256" key="1">
    <source>
        <dbReference type="SAM" id="MobiDB-lite"/>
    </source>
</evidence>
<reference evidence="3 4" key="1">
    <citation type="submission" date="2023-01" db="EMBL/GenBank/DDBJ databases">
        <title>Analysis of 21 Apiospora genomes using comparative genomics revels a genus with tremendous synthesis potential of carbohydrate active enzymes and secondary metabolites.</title>
        <authorList>
            <person name="Sorensen T."/>
        </authorList>
    </citation>
    <scope>NUCLEOTIDE SEQUENCE [LARGE SCALE GENOMIC DNA]</scope>
    <source>
        <strain evidence="3 4">CBS 33761</strain>
    </source>
</reference>
<comment type="caution">
    <text evidence="3">The sequence shown here is derived from an EMBL/GenBank/DDBJ whole genome shotgun (WGS) entry which is preliminary data.</text>
</comment>
<dbReference type="InterPro" id="IPR032675">
    <property type="entry name" value="LRR_dom_sf"/>
</dbReference>
<feature type="domain" description="F-box" evidence="2">
    <location>
        <begin position="1"/>
        <end position="50"/>
    </location>
</feature>
<accession>A0ABR1SZZ2</accession>
<proteinExistence type="predicted"/>
<dbReference type="CDD" id="cd09917">
    <property type="entry name" value="F-box_SF"/>
    <property type="match status" value="1"/>
</dbReference>
<sequence length="504" mass="57500">MPSLLDLPSELVDLICQWSDECSLLTLRLVCRDLAAKTLNQVKARFFTNVQILVTQDDLQWLRNVSQHPAFRYSVRKLWIRPCLFENRLLLSYYQWGLCRDRRGVERPHGTDWRPEQGYQAYKDAMGDYLELVTTEKLHDALRDCIASLPNLQHVHIYQTRLGDVMECYGDPPLGPTVPRRRAWGRLTNNIGINPLGDNSWRLPDFTGQPNTRAFVFMALLKVLAVVRSARVNDDEYSVDTLDLCSKQGSNCGITGPRPIALWGADWSAWGPAFQHFKCRHLYISLRSYPVDEPRPRISGSLPDTDSIFMRAFAETTPHLKTLSLQYKNMRPAGFISLSKSVRFRRLESLVLAGFYTTSDALIEFLRTAAPTLRQLRIQRVTLATIDRASPQRQEYLPPEEIRTAWFQVWDFIKASMKDLQLLYFNIPTVRGGLRVTNPLRGRVGDIDGDFHNPTNCYDAAVTDMGVAEWIDQLGFEDGGGDASDDSREFDSAESDPEGDDWGD</sequence>
<evidence type="ECO:0000313" key="4">
    <source>
        <dbReference type="Proteomes" id="UP001444661"/>
    </source>
</evidence>
<keyword evidence="4" id="KW-1185">Reference proteome</keyword>
<evidence type="ECO:0000259" key="2">
    <source>
        <dbReference type="PROSITE" id="PS50181"/>
    </source>
</evidence>
<dbReference type="Gene3D" id="3.80.10.10">
    <property type="entry name" value="Ribonuclease Inhibitor"/>
    <property type="match status" value="1"/>
</dbReference>
<dbReference type="InterPro" id="IPR001810">
    <property type="entry name" value="F-box_dom"/>
</dbReference>
<dbReference type="SUPFAM" id="SSF52047">
    <property type="entry name" value="RNI-like"/>
    <property type="match status" value="1"/>
</dbReference>
<protein>
    <recommendedName>
        <fullName evidence="2">F-box domain-containing protein</fullName>
    </recommendedName>
</protein>
<organism evidence="3 4">
    <name type="scientific">Apiospora rasikravindrae</name>
    <dbReference type="NCBI Taxonomy" id="990691"/>
    <lineage>
        <taxon>Eukaryota</taxon>
        <taxon>Fungi</taxon>
        <taxon>Dikarya</taxon>
        <taxon>Ascomycota</taxon>
        <taxon>Pezizomycotina</taxon>
        <taxon>Sordariomycetes</taxon>
        <taxon>Xylariomycetidae</taxon>
        <taxon>Amphisphaeriales</taxon>
        <taxon>Apiosporaceae</taxon>
        <taxon>Apiospora</taxon>
    </lineage>
</organism>
<gene>
    <name evidence="3" type="ORF">PG993_008295</name>
</gene>
<evidence type="ECO:0000313" key="3">
    <source>
        <dbReference type="EMBL" id="KAK8039884.1"/>
    </source>
</evidence>
<feature type="compositionally biased region" description="Acidic residues" evidence="1">
    <location>
        <begin position="492"/>
        <end position="504"/>
    </location>
</feature>
<name>A0ABR1SZZ2_9PEZI</name>
<dbReference type="EMBL" id="JAQQWK010000006">
    <property type="protein sequence ID" value="KAK8039884.1"/>
    <property type="molecule type" value="Genomic_DNA"/>
</dbReference>
<dbReference type="Proteomes" id="UP001444661">
    <property type="component" value="Unassembled WGS sequence"/>
</dbReference>
<dbReference type="PROSITE" id="PS50181">
    <property type="entry name" value="FBOX"/>
    <property type="match status" value="1"/>
</dbReference>